<feature type="transmembrane region" description="Helical" evidence="8">
    <location>
        <begin position="272"/>
        <end position="299"/>
    </location>
</feature>
<evidence type="ECO:0000256" key="6">
    <source>
        <dbReference type="ARBA" id="ARBA00023136"/>
    </source>
</evidence>
<dbReference type="InterPro" id="IPR045035">
    <property type="entry name" value="YSL-like"/>
</dbReference>
<feature type="compositionally biased region" description="Polar residues" evidence="7">
    <location>
        <begin position="1"/>
        <end position="14"/>
    </location>
</feature>
<dbReference type="PANTHER" id="PTHR31645:SF3">
    <property type="entry name" value="OLIGOPEPTIDE TRANSPORTER"/>
    <property type="match status" value="1"/>
</dbReference>
<organism evidence="9 10">
    <name type="scientific">Phakopsora pachyrhizi</name>
    <name type="common">Asian soybean rust disease fungus</name>
    <dbReference type="NCBI Taxonomy" id="170000"/>
    <lineage>
        <taxon>Eukaryota</taxon>
        <taxon>Fungi</taxon>
        <taxon>Dikarya</taxon>
        <taxon>Basidiomycota</taxon>
        <taxon>Pucciniomycotina</taxon>
        <taxon>Pucciniomycetes</taxon>
        <taxon>Pucciniales</taxon>
        <taxon>Phakopsoraceae</taxon>
        <taxon>Phakopsora</taxon>
    </lineage>
</organism>
<proteinExistence type="inferred from homology"/>
<protein>
    <submittedName>
        <fullName evidence="9">Oligopeptide transporter</fullName>
    </submittedName>
</protein>
<feature type="transmembrane region" description="Helical" evidence="8">
    <location>
        <begin position="319"/>
        <end position="338"/>
    </location>
</feature>
<dbReference type="PANTHER" id="PTHR31645">
    <property type="entry name" value="OLIGOPEPTIDE TRANSPORTER YGL114W-RELATED"/>
    <property type="match status" value="1"/>
</dbReference>
<feature type="transmembrane region" description="Helical" evidence="8">
    <location>
        <begin position="473"/>
        <end position="492"/>
    </location>
</feature>
<dbReference type="Proteomes" id="UP001153365">
    <property type="component" value="Unassembled WGS sequence"/>
</dbReference>
<feature type="region of interest" description="Disordered" evidence="7">
    <location>
        <begin position="1"/>
        <end position="27"/>
    </location>
</feature>
<evidence type="ECO:0000256" key="7">
    <source>
        <dbReference type="SAM" id="MobiDB-lite"/>
    </source>
</evidence>
<evidence type="ECO:0000256" key="1">
    <source>
        <dbReference type="ARBA" id="ARBA00004141"/>
    </source>
</evidence>
<feature type="transmembrane region" description="Helical" evidence="8">
    <location>
        <begin position="594"/>
        <end position="615"/>
    </location>
</feature>
<evidence type="ECO:0000256" key="2">
    <source>
        <dbReference type="ARBA" id="ARBA00008807"/>
    </source>
</evidence>
<comment type="subcellular location">
    <subcellularLocation>
        <location evidence="1">Membrane</location>
        <topology evidence="1">Multi-pass membrane protein</topology>
    </subcellularLocation>
</comment>
<gene>
    <name evidence="9" type="ORF">PPACK8108_LOCUS11556</name>
</gene>
<feature type="transmembrane region" description="Helical" evidence="8">
    <location>
        <begin position="498"/>
        <end position="516"/>
    </location>
</feature>
<dbReference type="InterPro" id="IPR004813">
    <property type="entry name" value="OPT"/>
</dbReference>
<name>A0AAV0B2A8_PHAPC</name>
<comment type="similarity">
    <text evidence="2">Belongs to the oligopeptide OPT transporter family.</text>
</comment>
<evidence type="ECO:0000256" key="8">
    <source>
        <dbReference type="SAM" id="Phobius"/>
    </source>
</evidence>
<sequence length="772" mass="82719">MSSFREGQTTNQRPNPEGLNNGPSYDLLSLQSPTVEFNNISSSNRLASLSSKYAMEEDKKIDSKIQLNSPEATNISSEVDGYEPIEKYDVNGGDPIPLIPGLPVEGNQLSFRAVAVGCILGSIVQASNIYLGLKTGFTFGASLFGSLMGFALLKPLSKLNIPLLGGRYFGPKENCTVQTAATAAGSLGILFVSGVPAMYQLGLLSSNPKDDLRKLILFTTAGAFFGMAFAIPLRKHYILRQKLVFPTPTATAIAIHGLHSGPEGEEKGRKQVICLSIALFGAIFLRVVSQYVPGVLWDWHWGWWLYLMGAKKAVAIDNWTWYLEFTPAFFGIGILAGLNASLSFYLGAVLAWGVIGPLLVATGFAFGSQPFPEKYPEIFSYQSMNSVFASADHPSPRYWLLWPGILIMIASSFTELGMSGKKMISGLAELTRTSLSQVKSLVKKSKPDGSLAPTLEKDESTIDPAADQLVPGWAWGSLLLFSIILTCVVMKYEFGVDLGVTLLAILLGFLFSFIGVQSSGDIDINPISTCAKASQIIIGGATHHYSQVQKALTVNLLSGMIAGAASNQTTDMVGDLRTGHLLGASPKAQFFSQLFGAFFSIFLAPTLFALFSQAYPCILDLEAKRCEFGAPSVGAWRAVAVAVTSKGSIPIPKSSWIFSLCVSVLSILVTIAKYKLVSEKNRKWVPNMNAIGLGFIVNVSGYASAMGIASVLSFLWKCKAPQMHATYAYSLAAGMMSGEGLGGVVNAVFSIAEIDGQKHGSSALCPANHYCG</sequence>
<accession>A0AAV0B2A8</accession>
<feature type="transmembrane region" description="Helical" evidence="8">
    <location>
        <begin position="695"/>
        <end position="716"/>
    </location>
</feature>
<feature type="transmembrane region" description="Helical" evidence="8">
    <location>
        <begin position="399"/>
        <end position="418"/>
    </location>
</feature>
<dbReference type="NCBIfam" id="TIGR00728">
    <property type="entry name" value="OPT_sfam"/>
    <property type="match status" value="1"/>
</dbReference>
<keyword evidence="6 8" id="KW-0472">Membrane</keyword>
<feature type="transmembrane region" description="Helical" evidence="8">
    <location>
        <begin position="656"/>
        <end position="674"/>
    </location>
</feature>
<comment type="caution">
    <text evidence="9">The sequence shown here is derived from an EMBL/GenBank/DDBJ whole genome shotgun (WGS) entry which is preliminary data.</text>
</comment>
<dbReference type="AlphaFoldDB" id="A0AAV0B2A8"/>
<reference evidence="9" key="1">
    <citation type="submission" date="2022-06" db="EMBL/GenBank/DDBJ databases">
        <authorList>
            <consortium name="SYNGENTA / RWTH Aachen University"/>
        </authorList>
    </citation>
    <scope>NUCLEOTIDE SEQUENCE</scope>
</reference>
<keyword evidence="3" id="KW-0813">Transport</keyword>
<evidence type="ECO:0000256" key="3">
    <source>
        <dbReference type="ARBA" id="ARBA00022448"/>
    </source>
</evidence>
<dbReference type="GO" id="GO:0035673">
    <property type="term" value="F:oligopeptide transmembrane transporter activity"/>
    <property type="evidence" value="ECO:0007669"/>
    <property type="project" value="InterPro"/>
</dbReference>
<keyword evidence="4 8" id="KW-0812">Transmembrane</keyword>
<evidence type="ECO:0000256" key="5">
    <source>
        <dbReference type="ARBA" id="ARBA00022989"/>
    </source>
</evidence>
<feature type="transmembrane region" description="Helical" evidence="8">
    <location>
        <begin position="177"/>
        <end position="195"/>
    </location>
</feature>
<dbReference type="Pfam" id="PF03169">
    <property type="entry name" value="OPT"/>
    <property type="match status" value="1"/>
</dbReference>
<dbReference type="GO" id="GO:0000329">
    <property type="term" value="C:fungal-type vacuole membrane"/>
    <property type="evidence" value="ECO:0007669"/>
    <property type="project" value="TreeGrafter"/>
</dbReference>
<feature type="transmembrane region" description="Helical" evidence="8">
    <location>
        <begin position="345"/>
        <end position="366"/>
    </location>
</feature>
<dbReference type="EMBL" id="CALTRL010002677">
    <property type="protein sequence ID" value="CAH7676425.1"/>
    <property type="molecule type" value="Genomic_DNA"/>
</dbReference>
<keyword evidence="10" id="KW-1185">Reference proteome</keyword>
<keyword evidence="5 8" id="KW-1133">Transmembrane helix</keyword>
<evidence type="ECO:0000256" key="4">
    <source>
        <dbReference type="ARBA" id="ARBA00022692"/>
    </source>
</evidence>
<evidence type="ECO:0000313" key="10">
    <source>
        <dbReference type="Proteomes" id="UP001153365"/>
    </source>
</evidence>
<feature type="transmembrane region" description="Helical" evidence="8">
    <location>
        <begin position="215"/>
        <end position="233"/>
    </location>
</feature>
<evidence type="ECO:0000313" key="9">
    <source>
        <dbReference type="EMBL" id="CAH7676425.1"/>
    </source>
</evidence>